<evidence type="ECO:0000259" key="1">
    <source>
        <dbReference type="Pfam" id="PF13280"/>
    </source>
</evidence>
<feature type="domain" description="WYL" evidence="1">
    <location>
        <begin position="144"/>
        <end position="210"/>
    </location>
</feature>
<dbReference type="InterPro" id="IPR026881">
    <property type="entry name" value="WYL_dom"/>
</dbReference>
<dbReference type="Pfam" id="PF13280">
    <property type="entry name" value="WYL"/>
    <property type="match status" value="1"/>
</dbReference>
<sequence>MSERLKFERFIWFHSQIKRLRFPNSRKLVEEFEISERTAQRDIEFIRDRLQAPLVFDRRKNGYRYTDNSFEFPVHWLDEANLLALVLASRLATTIPDTTIKEDLCRLIGRMLSLSRTEGFACLDKLSDKISVKNIEYARVNEQFFRVVVRALFDERSLWIKYRSPHSGTISERVIQPLHLMHYMGSWYLLAWCSTRQAIRDFALARLQEVGFAENTVQMPDNLLPIKELTRRHFGIMQGGTTTSVILRFSPTVTPRILEQIWHPDQQTHLKPDGSLLLSFPTADFRELTRIVLSYGADVQVVTPSDLQIMVHTEIEKMRKNYIRPDIV</sequence>
<dbReference type="PANTHER" id="PTHR34580">
    <property type="match status" value="1"/>
</dbReference>
<dbReference type="Proteomes" id="UP000184139">
    <property type="component" value="Unassembled WGS sequence"/>
</dbReference>
<dbReference type="OrthoDB" id="9787242at2"/>
<dbReference type="RefSeq" id="WP_073376396.1">
    <property type="nucleotide sequence ID" value="NZ_FQXS01000014.1"/>
</dbReference>
<protein>
    <submittedName>
        <fullName evidence="3">Predicted DNA-binding transcriptional regulator YafY, contains an HTH and WYL domains</fullName>
    </submittedName>
</protein>
<dbReference type="InterPro" id="IPR051534">
    <property type="entry name" value="CBASS_pafABC_assoc_protein"/>
</dbReference>
<dbReference type="PROSITE" id="PS52050">
    <property type="entry name" value="WYL"/>
    <property type="match status" value="1"/>
</dbReference>
<dbReference type="PANTHER" id="PTHR34580:SF9">
    <property type="entry name" value="SLL5097 PROTEIN"/>
    <property type="match status" value="1"/>
</dbReference>
<dbReference type="GO" id="GO:0003677">
    <property type="term" value="F:DNA binding"/>
    <property type="evidence" value="ECO:0007669"/>
    <property type="project" value="UniProtKB-KW"/>
</dbReference>
<feature type="domain" description="WCX" evidence="2">
    <location>
        <begin position="242"/>
        <end position="318"/>
    </location>
</feature>
<evidence type="ECO:0000259" key="2">
    <source>
        <dbReference type="Pfam" id="PF25583"/>
    </source>
</evidence>
<reference evidence="3 4" key="1">
    <citation type="submission" date="2016-11" db="EMBL/GenBank/DDBJ databases">
        <authorList>
            <person name="Jaros S."/>
            <person name="Januszkiewicz K."/>
            <person name="Wedrychowicz H."/>
        </authorList>
    </citation>
    <scope>NUCLEOTIDE SEQUENCE [LARGE SCALE GENOMIC DNA]</scope>
    <source>
        <strain evidence="3 4">DSM 9705</strain>
    </source>
</reference>
<keyword evidence="3" id="KW-0238">DNA-binding</keyword>
<dbReference type="STRING" id="1121409.SAMN02745124_02441"/>
<dbReference type="AlphaFoldDB" id="A0A1M5WQ33"/>
<gene>
    <name evidence="3" type="ORF">SAMN02745124_02441</name>
</gene>
<dbReference type="InterPro" id="IPR057727">
    <property type="entry name" value="WCX_dom"/>
</dbReference>
<evidence type="ECO:0000313" key="4">
    <source>
        <dbReference type="Proteomes" id="UP000184139"/>
    </source>
</evidence>
<accession>A0A1M5WQ33</accession>
<organism evidence="3 4">
    <name type="scientific">Desulfofustis glycolicus DSM 9705</name>
    <dbReference type="NCBI Taxonomy" id="1121409"/>
    <lineage>
        <taxon>Bacteria</taxon>
        <taxon>Pseudomonadati</taxon>
        <taxon>Thermodesulfobacteriota</taxon>
        <taxon>Desulfobulbia</taxon>
        <taxon>Desulfobulbales</taxon>
        <taxon>Desulfocapsaceae</taxon>
        <taxon>Desulfofustis</taxon>
    </lineage>
</organism>
<keyword evidence="4" id="KW-1185">Reference proteome</keyword>
<dbReference type="EMBL" id="FQXS01000014">
    <property type="protein sequence ID" value="SHH89609.1"/>
    <property type="molecule type" value="Genomic_DNA"/>
</dbReference>
<evidence type="ECO:0000313" key="3">
    <source>
        <dbReference type="EMBL" id="SHH89609.1"/>
    </source>
</evidence>
<dbReference type="Pfam" id="PF25583">
    <property type="entry name" value="WCX"/>
    <property type="match status" value="1"/>
</dbReference>
<proteinExistence type="predicted"/>
<name>A0A1M5WQ33_9BACT</name>